<evidence type="ECO:0000313" key="2">
    <source>
        <dbReference type="EMBL" id="CAD6254719.1"/>
    </source>
</evidence>
<dbReference type="Proteomes" id="UP000604825">
    <property type="component" value="Unassembled WGS sequence"/>
</dbReference>
<name>A0A811Q6G6_9POAL</name>
<dbReference type="EMBL" id="CAJGYO010000009">
    <property type="protein sequence ID" value="CAD6254719.1"/>
    <property type="molecule type" value="Genomic_DNA"/>
</dbReference>
<sequence>MKGEKDAKDEEVVIPSHLLGPGNMDLEEGQVEDMDLADDDVVVGKDQLLDASIQPEISVAAVQTVIGFEVKLDKGDGTENAPIYESNSISVEESRILLNGILCISANILLQLQVPMFSEDLFVSIESWELESKRKLMQLMQQWSEWQARRQHHLKITLAFGLRDYKCFQII</sequence>
<keyword evidence="3" id="KW-1185">Reference proteome</keyword>
<organism evidence="2 3">
    <name type="scientific">Miscanthus lutarioriparius</name>
    <dbReference type="NCBI Taxonomy" id="422564"/>
    <lineage>
        <taxon>Eukaryota</taxon>
        <taxon>Viridiplantae</taxon>
        <taxon>Streptophyta</taxon>
        <taxon>Embryophyta</taxon>
        <taxon>Tracheophyta</taxon>
        <taxon>Spermatophyta</taxon>
        <taxon>Magnoliopsida</taxon>
        <taxon>Liliopsida</taxon>
        <taxon>Poales</taxon>
        <taxon>Poaceae</taxon>
        <taxon>PACMAD clade</taxon>
        <taxon>Panicoideae</taxon>
        <taxon>Andropogonodae</taxon>
        <taxon>Andropogoneae</taxon>
        <taxon>Saccharinae</taxon>
        <taxon>Miscanthus</taxon>
    </lineage>
</organism>
<evidence type="ECO:0000313" key="3">
    <source>
        <dbReference type="Proteomes" id="UP000604825"/>
    </source>
</evidence>
<reference evidence="2" key="1">
    <citation type="submission" date="2020-10" db="EMBL/GenBank/DDBJ databases">
        <authorList>
            <person name="Han B."/>
            <person name="Lu T."/>
            <person name="Zhao Q."/>
            <person name="Huang X."/>
            <person name="Zhao Y."/>
        </authorList>
    </citation>
    <scope>NUCLEOTIDE SEQUENCE</scope>
</reference>
<dbReference type="OrthoDB" id="8026949at2759"/>
<feature type="region of interest" description="Disordered" evidence="1">
    <location>
        <begin position="1"/>
        <end position="25"/>
    </location>
</feature>
<accession>A0A811Q6G6</accession>
<comment type="caution">
    <text evidence="2">The sequence shown here is derived from an EMBL/GenBank/DDBJ whole genome shotgun (WGS) entry which is preliminary data.</text>
</comment>
<evidence type="ECO:0000256" key="1">
    <source>
        <dbReference type="SAM" id="MobiDB-lite"/>
    </source>
</evidence>
<dbReference type="AlphaFoldDB" id="A0A811Q6G6"/>
<protein>
    <submittedName>
        <fullName evidence="2">Uncharacterized protein</fullName>
    </submittedName>
</protein>
<feature type="compositionally biased region" description="Basic and acidic residues" evidence="1">
    <location>
        <begin position="1"/>
        <end position="11"/>
    </location>
</feature>
<proteinExistence type="predicted"/>
<gene>
    <name evidence="2" type="ORF">NCGR_LOCUS38321</name>
</gene>